<name>A0A3E1RBQ9_9BURK</name>
<feature type="modified residue" description="4-aspartylphosphate" evidence="2">
    <location>
        <position position="51"/>
    </location>
</feature>
<dbReference type="EMBL" id="QFZK01000006">
    <property type="protein sequence ID" value="RFO96779.1"/>
    <property type="molecule type" value="Genomic_DNA"/>
</dbReference>
<dbReference type="GO" id="GO:0000160">
    <property type="term" value="P:phosphorelay signal transduction system"/>
    <property type="evidence" value="ECO:0007669"/>
    <property type="project" value="InterPro"/>
</dbReference>
<gene>
    <name evidence="4" type="ORF">DIC66_12290</name>
</gene>
<protein>
    <submittedName>
        <fullName evidence="4">Two-component system response regulator</fullName>
    </submittedName>
</protein>
<comment type="caution">
    <text evidence="4">The sequence shown here is derived from an EMBL/GenBank/DDBJ whole genome shotgun (WGS) entry which is preliminary data.</text>
</comment>
<evidence type="ECO:0000256" key="2">
    <source>
        <dbReference type="PROSITE-ProRule" id="PRU00169"/>
    </source>
</evidence>
<dbReference type="PROSITE" id="PS50110">
    <property type="entry name" value="RESPONSE_REGULATORY"/>
    <property type="match status" value="1"/>
</dbReference>
<dbReference type="RefSeq" id="WP_117177557.1">
    <property type="nucleotide sequence ID" value="NZ_QFZK01000006.1"/>
</dbReference>
<accession>A0A3E1RBQ9</accession>
<evidence type="ECO:0000256" key="1">
    <source>
        <dbReference type="ARBA" id="ARBA00022553"/>
    </source>
</evidence>
<evidence type="ECO:0000259" key="3">
    <source>
        <dbReference type="PROSITE" id="PS50110"/>
    </source>
</evidence>
<sequence>MTQILVVDDNPMIRKLLGMALSRHFSVCEAQDSAAALSAIQRNKPEIIFLDIMMPSANEGLDLLDRLKSDPQTKDILVAMVTSRADPGDRALAMAKGADGFFSKPFHLDAITQWAAERLRPRTGTGTK</sequence>
<dbReference type="AlphaFoldDB" id="A0A3E1RBQ9"/>
<dbReference type="SUPFAM" id="SSF52172">
    <property type="entry name" value="CheY-like"/>
    <property type="match status" value="1"/>
</dbReference>
<feature type="domain" description="Response regulatory" evidence="3">
    <location>
        <begin position="3"/>
        <end position="119"/>
    </location>
</feature>
<dbReference type="SMART" id="SM00448">
    <property type="entry name" value="REC"/>
    <property type="match status" value="1"/>
</dbReference>
<keyword evidence="1 2" id="KW-0597">Phosphoprotein</keyword>
<dbReference type="PANTHER" id="PTHR44591:SF3">
    <property type="entry name" value="RESPONSE REGULATORY DOMAIN-CONTAINING PROTEIN"/>
    <property type="match status" value="1"/>
</dbReference>
<evidence type="ECO:0000313" key="5">
    <source>
        <dbReference type="Proteomes" id="UP000260665"/>
    </source>
</evidence>
<dbReference type="InterPro" id="IPR001789">
    <property type="entry name" value="Sig_transdc_resp-reg_receiver"/>
</dbReference>
<dbReference type="Gene3D" id="3.40.50.2300">
    <property type="match status" value="1"/>
</dbReference>
<dbReference type="PANTHER" id="PTHR44591">
    <property type="entry name" value="STRESS RESPONSE REGULATOR PROTEIN 1"/>
    <property type="match status" value="1"/>
</dbReference>
<dbReference type="Proteomes" id="UP000260665">
    <property type="component" value="Unassembled WGS sequence"/>
</dbReference>
<evidence type="ECO:0000313" key="4">
    <source>
        <dbReference type="EMBL" id="RFO96779.1"/>
    </source>
</evidence>
<organism evidence="4 5">
    <name type="scientific">Rhodoferax lacus</name>
    <dbReference type="NCBI Taxonomy" id="2184758"/>
    <lineage>
        <taxon>Bacteria</taxon>
        <taxon>Pseudomonadati</taxon>
        <taxon>Pseudomonadota</taxon>
        <taxon>Betaproteobacteria</taxon>
        <taxon>Burkholderiales</taxon>
        <taxon>Comamonadaceae</taxon>
        <taxon>Rhodoferax</taxon>
    </lineage>
</organism>
<keyword evidence="5" id="KW-1185">Reference proteome</keyword>
<dbReference type="Pfam" id="PF00072">
    <property type="entry name" value="Response_reg"/>
    <property type="match status" value="1"/>
</dbReference>
<proteinExistence type="predicted"/>
<dbReference type="OrthoDB" id="8850777at2"/>
<dbReference type="InterPro" id="IPR011006">
    <property type="entry name" value="CheY-like_superfamily"/>
</dbReference>
<reference evidence="4 5" key="1">
    <citation type="submission" date="2018-05" db="EMBL/GenBank/DDBJ databases">
        <title>Rhodoferax soyangensis sp.nov., isolated from an oligotrophic freshwater lake.</title>
        <authorList>
            <person name="Park M."/>
        </authorList>
    </citation>
    <scope>NUCLEOTIDE SEQUENCE [LARGE SCALE GENOMIC DNA]</scope>
    <source>
        <strain evidence="4 5">IMCC26218</strain>
    </source>
</reference>
<dbReference type="InterPro" id="IPR050595">
    <property type="entry name" value="Bact_response_regulator"/>
</dbReference>